<evidence type="ECO:0000256" key="2">
    <source>
        <dbReference type="ARBA" id="ARBA00022525"/>
    </source>
</evidence>
<evidence type="ECO:0000256" key="1">
    <source>
        <dbReference type="ARBA" id="ARBA00004613"/>
    </source>
</evidence>
<keyword evidence="3" id="KW-0732">Signal</keyword>
<feature type="non-terminal residue" evidence="5">
    <location>
        <position position="1"/>
    </location>
</feature>
<feature type="domain" description="LTD" evidence="4">
    <location>
        <begin position="1"/>
        <end position="103"/>
    </location>
</feature>
<dbReference type="Pfam" id="PF24517">
    <property type="entry name" value="CBM96"/>
    <property type="match status" value="1"/>
</dbReference>
<dbReference type="Pfam" id="PF00932">
    <property type="entry name" value="LTD"/>
    <property type="match status" value="1"/>
</dbReference>
<name>X1KWR3_9ZZZZ</name>
<gene>
    <name evidence="5" type="ORF">S06H3_22054</name>
</gene>
<reference evidence="5" key="1">
    <citation type="journal article" date="2014" name="Front. Microbiol.">
        <title>High frequency of phylogenetically diverse reductive dehalogenase-homologous genes in deep subseafloor sedimentary metagenomes.</title>
        <authorList>
            <person name="Kawai M."/>
            <person name="Futagami T."/>
            <person name="Toyoda A."/>
            <person name="Takaki Y."/>
            <person name="Nishi S."/>
            <person name="Hori S."/>
            <person name="Arai W."/>
            <person name="Tsubouchi T."/>
            <person name="Morono Y."/>
            <person name="Uchiyama I."/>
            <person name="Ito T."/>
            <person name="Fujiyama A."/>
            <person name="Inagaki F."/>
            <person name="Takami H."/>
        </authorList>
    </citation>
    <scope>NUCLEOTIDE SEQUENCE</scope>
    <source>
        <strain evidence="5">Expedition CK06-06</strain>
    </source>
</reference>
<comment type="caution">
    <text evidence="5">The sequence shown here is derived from an EMBL/GenBank/DDBJ whole genome shotgun (WGS) entry which is preliminary data.</text>
</comment>
<dbReference type="EMBL" id="BARV01011703">
    <property type="protein sequence ID" value="GAI11148.1"/>
    <property type="molecule type" value="Genomic_DNA"/>
</dbReference>
<dbReference type="InterPro" id="IPR001322">
    <property type="entry name" value="Lamin_tail_dom"/>
</dbReference>
<keyword evidence="2" id="KW-0964">Secreted</keyword>
<dbReference type="PROSITE" id="PS51841">
    <property type="entry name" value="LTD"/>
    <property type="match status" value="1"/>
</dbReference>
<evidence type="ECO:0000259" key="4">
    <source>
        <dbReference type="PROSITE" id="PS51841"/>
    </source>
</evidence>
<dbReference type="AlphaFoldDB" id="X1KWR3"/>
<protein>
    <recommendedName>
        <fullName evidence="4">LTD domain-containing protein</fullName>
    </recommendedName>
</protein>
<sequence length="237" mass="25777">GKTGDGSSYNKAIEIYTSSTVDLSDYQIELYSNGKLYPPTSTQVLSGTLNSGDVYVIAHGSASDNILAVADLTSGVCNWNGDDGIVLRRISDNAVIDAIGQYSVDPGTEWPPSPGGGKDQTQVRKTSQIASLDMVQVPYGAWWNVDVTSYVQSEFAGDGVVSIMIKSENEDLPMEEAHSCQFATKERSGGVYGPFLEITYEGTIYQEYDYGLENFDILVINQLQRDYGDRYVGGDPD</sequence>
<accession>X1KWR3</accession>
<comment type="subcellular location">
    <subcellularLocation>
        <location evidence="1">Secreted</location>
    </subcellularLocation>
</comment>
<dbReference type="InterPro" id="IPR055372">
    <property type="entry name" value="CBM96"/>
</dbReference>
<proteinExistence type="predicted"/>
<feature type="non-terminal residue" evidence="5">
    <location>
        <position position="237"/>
    </location>
</feature>
<evidence type="ECO:0000256" key="3">
    <source>
        <dbReference type="ARBA" id="ARBA00022729"/>
    </source>
</evidence>
<evidence type="ECO:0000313" key="5">
    <source>
        <dbReference type="EMBL" id="GAI11148.1"/>
    </source>
</evidence>
<dbReference type="GO" id="GO:0005576">
    <property type="term" value="C:extracellular region"/>
    <property type="evidence" value="ECO:0007669"/>
    <property type="project" value="UniProtKB-SubCell"/>
</dbReference>
<organism evidence="5">
    <name type="scientific">marine sediment metagenome</name>
    <dbReference type="NCBI Taxonomy" id="412755"/>
    <lineage>
        <taxon>unclassified sequences</taxon>
        <taxon>metagenomes</taxon>
        <taxon>ecological metagenomes</taxon>
    </lineage>
</organism>